<evidence type="ECO:0000256" key="4">
    <source>
        <dbReference type="PROSITE-ProRule" id="PRU10007"/>
    </source>
</evidence>
<reference evidence="8 10" key="1">
    <citation type="submission" date="2020-03" db="EMBL/GenBank/DDBJ databases">
        <title>Screen low temperature-resistant strains for efficient degradation of petroleum hydrocarbons under the low temperature.</title>
        <authorList>
            <person name="Wang Y."/>
            <person name="Chen J."/>
        </authorList>
    </citation>
    <scope>NUCLEOTIDE SEQUENCE [LARGE SCALE GENOMIC DNA]</scope>
    <source>
        <strain evidence="8 10">KB1</strain>
    </source>
</reference>
<protein>
    <submittedName>
        <fullName evidence="7">Aldehyde dehydrogenase family protein</fullName>
    </submittedName>
    <submittedName>
        <fullName evidence="8">Betaine-aldehyde dehydrogenase</fullName>
    </submittedName>
</protein>
<dbReference type="Proteomes" id="UP000627573">
    <property type="component" value="Unassembled WGS sequence"/>
</dbReference>
<proteinExistence type="inferred from homology"/>
<dbReference type="Gene3D" id="3.40.309.10">
    <property type="entry name" value="Aldehyde Dehydrogenase, Chain A, domain 2"/>
    <property type="match status" value="1"/>
</dbReference>
<dbReference type="Gene3D" id="3.40.605.10">
    <property type="entry name" value="Aldehyde Dehydrogenase, Chain A, domain 1"/>
    <property type="match status" value="1"/>
</dbReference>
<accession>A0A0E4A4Y6</accession>
<dbReference type="EMBL" id="JAECSB010000051">
    <property type="protein sequence ID" value="MBH5143917.1"/>
    <property type="molecule type" value="Genomic_DNA"/>
</dbReference>
<evidence type="ECO:0000256" key="2">
    <source>
        <dbReference type="ARBA" id="ARBA00023002"/>
    </source>
</evidence>
<dbReference type="PROSITE" id="PS00070">
    <property type="entry name" value="ALDEHYDE_DEHYDR_CYS"/>
    <property type="match status" value="1"/>
</dbReference>
<keyword evidence="2 5" id="KW-0560">Oxidoreductase</keyword>
<dbReference type="PROSITE" id="PS00687">
    <property type="entry name" value="ALDEHYDE_DEHYDR_GLU"/>
    <property type="match status" value="1"/>
</dbReference>
<dbReference type="InterPro" id="IPR016163">
    <property type="entry name" value="Ald_DH_C"/>
</dbReference>
<dbReference type="GO" id="GO:0016620">
    <property type="term" value="F:oxidoreductase activity, acting on the aldehyde or oxo group of donors, NAD or NADP as acceptor"/>
    <property type="evidence" value="ECO:0007669"/>
    <property type="project" value="InterPro"/>
</dbReference>
<evidence type="ECO:0000313" key="11">
    <source>
        <dbReference type="Proteomes" id="UP000627573"/>
    </source>
</evidence>
<dbReference type="InterPro" id="IPR016162">
    <property type="entry name" value="Ald_DH_N"/>
</dbReference>
<dbReference type="RefSeq" id="WP_019744236.1">
    <property type="nucleotide sequence ID" value="NZ_BHXB01000001.1"/>
</dbReference>
<gene>
    <name evidence="8" type="ORF">G9444_1978</name>
    <name evidence="7" type="ORF">I3517_14985</name>
    <name evidence="9" type="ORF">QIE55_09620</name>
</gene>
<dbReference type="FunFam" id="3.40.309.10:FF:000012">
    <property type="entry name" value="Betaine aldehyde dehydrogenase"/>
    <property type="match status" value="1"/>
</dbReference>
<evidence type="ECO:0000313" key="10">
    <source>
        <dbReference type="Proteomes" id="UP000502345"/>
    </source>
</evidence>
<dbReference type="InterPro" id="IPR016160">
    <property type="entry name" value="Ald_DH_CS_CYS"/>
</dbReference>
<dbReference type="EMBL" id="CP124545">
    <property type="protein sequence ID" value="WGV51450.1"/>
    <property type="molecule type" value="Genomic_DNA"/>
</dbReference>
<keyword evidence="11" id="KW-1185">Reference proteome</keyword>
<dbReference type="PANTHER" id="PTHR11699">
    <property type="entry name" value="ALDEHYDE DEHYDROGENASE-RELATED"/>
    <property type="match status" value="1"/>
</dbReference>
<dbReference type="InterPro" id="IPR029510">
    <property type="entry name" value="Ald_DH_CS_GLU"/>
</dbReference>
<dbReference type="STRING" id="1833.XU06_08970"/>
<name>A0A0E4A4Y6_RHOER</name>
<evidence type="ECO:0000256" key="1">
    <source>
        <dbReference type="ARBA" id="ARBA00009986"/>
    </source>
</evidence>
<comment type="similarity">
    <text evidence="1 5">Belongs to the aldehyde dehydrogenase family.</text>
</comment>
<evidence type="ECO:0000313" key="9">
    <source>
        <dbReference type="EMBL" id="WGV51450.1"/>
    </source>
</evidence>
<dbReference type="EMBL" id="CP050124">
    <property type="protein sequence ID" value="QIP39222.1"/>
    <property type="molecule type" value="Genomic_DNA"/>
</dbReference>
<evidence type="ECO:0000313" key="8">
    <source>
        <dbReference type="EMBL" id="QIP39222.1"/>
    </source>
</evidence>
<evidence type="ECO:0000256" key="5">
    <source>
        <dbReference type="RuleBase" id="RU003345"/>
    </source>
</evidence>
<feature type="active site" evidence="4">
    <location>
        <position position="272"/>
    </location>
</feature>
<dbReference type="GeneID" id="57488042"/>
<sequence length="499" mass="53134">MTAVAEHTISSAVQGFLNGPKKLYIGGEFVDAASGQTFATYNPADGQKLADVAHGQAEDIDRAVRAARTAFEDGPWSRMKANERERMIWRVGDILSARAEEFGQLEALDNGKSVAIATAVDVAWAADVFRYYAGWATKIEGSTVNVSMPFSPGGEFHAYTLREAIGVCGLIVPWNFPLLMSSWKLAPALAAGNTVILKPAEQTPLTALLLAEVFEEAGFPPGVVNIVPGFGDAGAALSGHDDVDKVAFTGSTEVGKKIVDAAKGNLKKVTLELGGKSPNIVFADADFDSAVEGSLNAWLFNHGQCCVAGTRLYVEDTIFEKFTEAVAHAASQVKIGPGLDPTTQLGPLVSQEQFDKVTGYLREGIADGARALTGGNRWGDQGYFVEPTVFVDVKPEFSIVQEEIFGPVVAALPFNADDGPITAANDSIYGLAAGIWTRDISKAHRTAKRLKAGSVWINQYNGFDTAMPFGGYKQSGWGRELGASAIDLYTQTKAVNIAL</sequence>
<dbReference type="AlphaFoldDB" id="A0A0E4A4Y6"/>
<dbReference type="InterPro" id="IPR015590">
    <property type="entry name" value="Aldehyde_DH_dom"/>
</dbReference>
<reference evidence="9" key="3">
    <citation type="submission" date="2023-08" db="EMBL/GenBank/DDBJ databases">
        <title>Isolation and Characterization of Rhodococcus erythropolis MGMM8.</title>
        <authorList>
            <person name="Diabankana R.G.C."/>
            <person name="Afordoanyi D.M."/>
            <person name="Validov S.Z."/>
        </authorList>
    </citation>
    <scope>NUCLEOTIDE SEQUENCE</scope>
    <source>
        <strain evidence="9">MGMM8</strain>
    </source>
</reference>
<dbReference type="Proteomes" id="UP000502345">
    <property type="component" value="Chromosome"/>
</dbReference>
<dbReference type="OrthoDB" id="6882680at2"/>
<feature type="domain" description="Aldehyde dehydrogenase" evidence="6">
    <location>
        <begin position="29"/>
        <end position="495"/>
    </location>
</feature>
<dbReference type="Proteomes" id="UP001230933">
    <property type="component" value="Chromosome"/>
</dbReference>
<dbReference type="FunFam" id="3.40.605.10:FF:000011">
    <property type="entry name" value="ALD5p Mitochondrial aldehyde dehydrogenase"/>
    <property type="match status" value="1"/>
</dbReference>
<evidence type="ECO:0000259" key="6">
    <source>
        <dbReference type="Pfam" id="PF00171"/>
    </source>
</evidence>
<dbReference type="InterPro" id="IPR016161">
    <property type="entry name" value="Ald_DH/histidinol_DH"/>
</dbReference>
<keyword evidence="3" id="KW-0520">NAD</keyword>
<evidence type="ECO:0000313" key="7">
    <source>
        <dbReference type="EMBL" id="MBH5143917.1"/>
    </source>
</evidence>
<reference evidence="7 11" key="2">
    <citation type="submission" date="2020-12" db="EMBL/GenBank/DDBJ databases">
        <title>Draft genome sequence of furan degrading bacterial strain FUR100.</title>
        <authorList>
            <person name="Woiski C."/>
        </authorList>
    </citation>
    <scope>NUCLEOTIDE SEQUENCE [LARGE SCALE GENOMIC DNA]</scope>
    <source>
        <strain evidence="7 11">FUR100</strain>
    </source>
</reference>
<organism evidence="7 11">
    <name type="scientific">Rhodococcus erythropolis</name>
    <name type="common">Arthrobacter picolinophilus</name>
    <dbReference type="NCBI Taxonomy" id="1833"/>
    <lineage>
        <taxon>Bacteria</taxon>
        <taxon>Bacillati</taxon>
        <taxon>Actinomycetota</taxon>
        <taxon>Actinomycetes</taxon>
        <taxon>Mycobacteriales</taxon>
        <taxon>Nocardiaceae</taxon>
        <taxon>Rhodococcus</taxon>
        <taxon>Rhodococcus erythropolis group</taxon>
    </lineage>
</organism>
<dbReference type="FunFam" id="3.40.605.10:FF:000026">
    <property type="entry name" value="Aldehyde dehydrogenase, putative"/>
    <property type="match status" value="1"/>
</dbReference>
<dbReference type="SUPFAM" id="SSF53720">
    <property type="entry name" value="ALDH-like"/>
    <property type="match status" value="1"/>
</dbReference>
<evidence type="ECO:0000256" key="3">
    <source>
        <dbReference type="ARBA" id="ARBA00023027"/>
    </source>
</evidence>
<dbReference type="KEGG" id="reb:XU06_08970"/>
<dbReference type="Pfam" id="PF00171">
    <property type="entry name" value="Aldedh"/>
    <property type="match status" value="1"/>
</dbReference>